<proteinExistence type="predicted"/>
<comment type="caution">
    <text evidence="1">The sequence shown here is derived from an EMBL/GenBank/DDBJ whole genome shotgun (WGS) entry which is preliminary data.</text>
</comment>
<keyword evidence="2" id="KW-1185">Reference proteome</keyword>
<gene>
    <name evidence="1" type="ORF">ENSA5_05250</name>
</gene>
<name>A0A2S9YI57_9BACT</name>
<dbReference type="AlphaFoldDB" id="A0A2S9YI57"/>
<dbReference type="EMBL" id="PVNK01000025">
    <property type="protein sequence ID" value="PRQ04760.1"/>
    <property type="molecule type" value="Genomic_DNA"/>
</dbReference>
<evidence type="ECO:0000313" key="1">
    <source>
        <dbReference type="EMBL" id="PRQ04760.1"/>
    </source>
</evidence>
<accession>A0A2S9YI57</accession>
<evidence type="ECO:0008006" key="3">
    <source>
        <dbReference type="Google" id="ProtNLM"/>
    </source>
</evidence>
<protein>
    <recommendedName>
        <fullName evidence="3">Acetyltransferase</fullName>
    </recommendedName>
</protein>
<dbReference type="Proteomes" id="UP000237968">
    <property type="component" value="Unassembled WGS sequence"/>
</dbReference>
<reference evidence="1 2" key="1">
    <citation type="submission" date="2018-03" db="EMBL/GenBank/DDBJ databases">
        <title>Draft Genome Sequences of the Obligatory Marine Myxobacteria Enhygromyxa salina SWB005.</title>
        <authorList>
            <person name="Poehlein A."/>
            <person name="Moghaddam J.A."/>
            <person name="Harms H."/>
            <person name="Alanjari M."/>
            <person name="Koenig G.M."/>
            <person name="Daniel R."/>
            <person name="Schaeberle T.F."/>
        </authorList>
    </citation>
    <scope>NUCLEOTIDE SEQUENCE [LARGE SCALE GENOMIC DNA]</scope>
    <source>
        <strain evidence="1 2">SWB005</strain>
    </source>
</reference>
<dbReference type="RefSeq" id="WP_106389988.1">
    <property type="nucleotide sequence ID" value="NZ_PVNK01000025.1"/>
</dbReference>
<evidence type="ECO:0000313" key="2">
    <source>
        <dbReference type="Proteomes" id="UP000237968"/>
    </source>
</evidence>
<organism evidence="1 2">
    <name type="scientific">Enhygromyxa salina</name>
    <dbReference type="NCBI Taxonomy" id="215803"/>
    <lineage>
        <taxon>Bacteria</taxon>
        <taxon>Pseudomonadati</taxon>
        <taxon>Myxococcota</taxon>
        <taxon>Polyangia</taxon>
        <taxon>Nannocystales</taxon>
        <taxon>Nannocystaceae</taxon>
        <taxon>Enhygromyxa</taxon>
    </lineage>
</organism>
<sequence>MSLDDDERRRLAEAVRRACLEAAEAAYEQGGFSGLCAQGRWELALDAMRSTPLDTIVTPSSSTARKPD</sequence>